<evidence type="ECO:0000313" key="2">
    <source>
        <dbReference type="EMBL" id="CAD9819516.1"/>
    </source>
</evidence>
<evidence type="ECO:0000313" key="1">
    <source>
        <dbReference type="EMBL" id="CAD9819514.1"/>
    </source>
</evidence>
<dbReference type="EMBL" id="HBHQ01016958">
    <property type="protein sequence ID" value="CAD9819514.1"/>
    <property type="molecule type" value="Transcribed_RNA"/>
</dbReference>
<dbReference type="EMBL" id="HBHQ01016960">
    <property type="protein sequence ID" value="CAD9819516.1"/>
    <property type="molecule type" value="Transcribed_RNA"/>
</dbReference>
<sequence length="157" mass="16938">MLSRLVIRSSYLRGSLVQRATPNFARASAPFSSITYSGGQASEGQGGYYGSGGARVGADGAAKTIEHRPEMMALAADVNQVARTMEEVETLENLIVDETDKLSSTSIEIHAKLKKLVTAPAFMECLNRLEVRGEPAWGLSVAEHELITLAREKVNQS</sequence>
<reference evidence="2" key="1">
    <citation type="submission" date="2021-01" db="EMBL/GenBank/DDBJ databases">
        <authorList>
            <person name="Corre E."/>
            <person name="Pelletier E."/>
            <person name="Niang G."/>
            <person name="Scheremetjew M."/>
            <person name="Finn R."/>
            <person name="Kale V."/>
            <person name="Holt S."/>
            <person name="Cochrane G."/>
            <person name="Meng A."/>
            <person name="Brown T."/>
            <person name="Cohen L."/>
        </authorList>
    </citation>
    <scope>NUCLEOTIDE SEQUENCE</scope>
    <source>
        <strain evidence="2">CCMP2084</strain>
    </source>
</reference>
<dbReference type="AlphaFoldDB" id="A0A6T7IIE3"/>
<gene>
    <name evidence="1" type="ORF">ASEP1449_LOCUS11347</name>
    <name evidence="2" type="ORF">ASEP1449_LOCUS11349</name>
</gene>
<proteinExistence type="predicted"/>
<accession>A0A6T7IIE3</accession>
<name>A0A6T7IIE3_9STRA</name>
<organism evidence="2">
    <name type="scientific">Attheya septentrionalis</name>
    <dbReference type="NCBI Taxonomy" id="420275"/>
    <lineage>
        <taxon>Eukaryota</taxon>
        <taxon>Sar</taxon>
        <taxon>Stramenopiles</taxon>
        <taxon>Ochrophyta</taxon>
        <taxon>Bacillariophyta</taxon>
        <taxon>Coscinodiscophyceae</taxon>
        <taxon>Chaetocerotophycidae</taxon>
        <taxon>Chaetocerotales</taxon>
        <taxon>Attheyaceae</taxon>
        <taxon>Attheya</taxon>
    </lineage>
</organism>
<protein>
    <submittedName>
        <fullName evidence="2">Uncharacterized protein</fullName>
    </submittedName>
</protein>